<feature type="compositionally biased region" description="Gly residues" evidence="1">
    <location>
        <begin position="33"/>
        <end position="57"/>
    </location>
</feature>
<accession>A0AAV9EI77</accession>
<dbReference type="Proteomes" id="UP001180020">
    <property type="component" value="Unassembled WGS sequence"/>
</dbReference>
<organism evidence="3 4">
    <name type="scientific">Acorus calamus</name>
    <name type="common">Sweet flag</name>
    <dbReference type="NCBI Taxonomy" id="4465"/>
    <lineage>
        <taxon>Eukaryota</taxon>
        <taxon>Viridiplantae</taxon>
        <taxon>Streptophyta</taxon>
        <taxon>Embryophyta</taxon>
        <taxon>Tracheophyta</taxon>
        <taxon>Spermatophyta</taxon>
        <taxon>Magnoliopsida</taxon>
        <taxon>Liliopsida</taxon>
        <taxon>Acoraceae</taxon>
        <taxon>Acorus</taxon>
    </lineage>
</organism>
<feature type="signal peptide" evidence="2">
    <location>
        <begin position="1"/>
        <end position="26"/>
    </location>
</feature>
<evidence type="ECO:0000313" key="4">
    <source>
        <dbReference type="Proteomes" id="UP001180020"/>
    </source>
</evidence>
<keyword evidence="2" id="KW-0732">Signal</keyword>
<name>A0AAV9EI77_ACOCL</name>
<proteinExistence type="predicted"/>
<gene>
    <name evidence="3" type="ORF">QJS10_CPA06g00209</name>
</gene>
<evidence type="ECO:0000256" key="1">
    <source>
        <dbReference type="SAM" id="MobiDB-lite"/>
    </source>
</evidence>
<feature type="region of interest" description="Disordered" evidence="1">
    <location>
        <begin position="29"/>
        <end position="57"/>
    </location>
</feature>
<evidence type="ECO:0000256" key="2">
    <source>
        <dbReference type="SAM" id="SignalP"/>
    </source>
</evidence>
<dbReference type="AlphaFoldDB" id="A0AAV9EI77"/>
<comment type="caution">
    <text evidence="3">The sequence shown here is derived from an EMBL/GenBank/DDBJ whole genome shotgun (WGS) entry which is preliminary data.</text>
</comment>
<reference evidence="3" key="2">
    <citation type="submission" date="2023-06" db="EMBL/GenBank/DDBJ databases">
        <authorList>
            <person name="Ma L."/>
            <person name="Liu K.-W."/>
            <person name="Li Z."/>
            <person name="Hsiao Y.-Y."/>
            <person name="Qi Y."/>
            <person name="Fu T."/>
            <person name="Tang G."/>
            <person name="Zhang D."/>
            <person name="Sun W.-H."/>
            <person name="Liu D.-K."/>
            <person name="Li Y."/>
            <person name="Chen G.-Z."/>
            <person name="Liu X.-D."/>
            <person name="Liao X.-Y."/>
            <person name="Jiang Y.-T."/>
            <person name="Yu X."/>
            <person name="Hao Y."/>
            <person name="Huang J."/>
            <person name="Zhao X.-W."/>
            <person name="Ke S."/>
            <person name="Chen Y.-Y."/>
            <person name="Wu W.-L."/>
            <person name="Hsu J.-L."/>
            <person name="Lin Y.-F."/>
            <person name="Huang M.-D."/>
            <person name="Li C.-Y."/>
            <person name="Huang L."/>
            <person name="Wang Z.-W."/>
            <person name="Zhao X."/>
            <person name="Zhong W.-Y."/>
            <person name="Peng D.-H."/>
            <person name="Ahmad S."/>
            <person name="Lan S."/>
            <person name="Zhang J.-S."/>
            <person name="Tsai W.-C."/>
            <person name="Van De Peer Y."/>
            <person name="Liu Z.-J."/>
        </authorList>
    </citation>
    <scope>NUCLEOTIDE SEQUENCE</scope>
    <source>
        <strain evidence="3">CP</strain>
        <tissue evidence="3">Leaves</tissue>
    </source>
</reference>
<sequence>MNPMKKVRVVCVGLLLLLVVGLCTEARTITGHAKGGGGGGDGGSSGRGGANGGGGGGESGFGSGLGYGQGTNYGRAGHGGLPCLSSQC</sequence>
<protein>
    <submittedName>
        <fullName evidence="3">Uncharacterized protein</fullName>
    </submittedName>
</protein>
<keyword evidence="4" id="KW-1185">Reference proteome</keyword>
<dbReference type="EMBL" id="JAUJYO010000006">
    <property type="protein sequence ID" value="KAK1313431.1"/>
    <property type="molecule type" value="Genomic_DNA"/>
</dbReference>
<feature type="chain" id="PRO_5043395651" evidence="2">
    <location>
        <begin position="27"/>
        <end position="88"/>
    </location>
</feature>
<evidence type="ECO:0000313" key="3">
    <source>
        <dbReference type="EMBL" id="KAK1313431.1"/>
    </source>
</evidence>
<reference evidence="3" key="1">
    <citation type="journal article" date="2023" name="Nat. Commun.">
        <title>Diploid and tetraploid genomes of Acorus and the evolution of monocots.</title>
        <authorList>
            <person name="Ma L."/>
            <person name="Liu K.W."/>
            <person name="Li Z."/>
            <person name="Hsiao Y.Y."/>
            <person name="Qi Y."/>
            <person name="Fu T."/>
            <person name="Tang G.D."/>
            <person name="Zhang D."/>
            <person name="Sun W.H."/>
            <person name="Liu D.K."/>
            <person name="Li Y."/>
            <person name="Chen G.Z."/>
            <person name="Liu X.D."/>
            <person name="Liao X.Y."/>
            <person name="Jiang Y.T."/>
            <person name="Yu X."/>
            <person name="Hao Y."/>
            <person name="Huang J."/>
            <person name="Zhao X.W."/>
            <person name="Ke S."/>
            <person name="Chen Y.Y."/>
            <person name="Wu W.L."/>
            <person name="Hsu J.L."/>
            <person name="Lin Y.F."/>
            <person name="Huang M.D."/>
            <person name="Li C.Y."/>
            <person name="Huang L."/>
            <person name="Wang Z.W."/>
            <person name="Zhao X."/>
            <person name="Zhong W.Y."/>
            <person name="Peng D.H."/>
            <person name="Ahmad S."/>
            <person name="Lan S."/>
            <person name="Zhang J.S."/>
            <person name="Tsai W.C."/>
            <person name="Van de Peer Y."/>
            <person name="Liu Z.J."/>
        </authorList>
    </citation>
    <scope>NUCLEOTIDE SEQUENCE</scope>
    <source>
        <strain evidence="3">CP</strain>
    </source>
</reference>